<comment type="similarity">
    <text evidence="1 5">Belongs to the dUTPase family.</text>
</comment>
<reference evidence="8 9" key="1">
    <citation type="submission" date="2020-08" db="EMBL/GenBank/DDBJ databases">
        <title>Genomic Encyclopedia of Type Strains, Phase IV (KMG-IV): sequencing the most valuable type-strain genomes for metagenomic binning, comparative biology and taxonomic classification.</title>
        <authorList>
            <person name="Goeker M."/>
        </authorList>
    </citation>
    <scope>NUCLEOTIDE SEQUENCE [LARGE SCALE GENOMIC DNA]</scope>
    <source>
        <strain evidence="8 9">DSM 21431</strain>
    </source>
</reference>
<dbReference type="EMBL" id="JACJIR010000002">
    <property type="protein sequence ID" value="MBA9082723.1"/>
    <property type="molecule type" value="Genomic_DNA"/>
</dbReference>
<dbReference type="HAMAP" id="MF_00116">
    <property type="entry name" value="dUTPase_bact"/>
    <property type="match status" value="1"/>
</dbReference>
<evidence type="ECO:0000259" key="7">
    <source>
        <dbReference type="Pfam" id="PF00692"/>
    </source>
</evidence>
<protein>
    <recommendedName>
        <fullName evidence="5">Deoxyuridine 5'-triphosphate nucleotidohydrolase</fullName>
        <shortName evidence="5">dUTPase</shortName>
        <ecNumber evidence="5">3.6.1.23</ecNumber>
    </recommendedName>
    <alternativeName>
        <fullName evidence="5">dUTP pyrophosphatase</fullName>
    </alternativeName>
</protein>
<keyword evidence="5" id="KW-0479">Metal-binding</keyword>
<proteinExistence type="inferred from homology"/>
<dbReference type="PANTHER" id="PTHR11241">
    <property type="entry name" value="DEOXYURIDINE 5'-TRIPHOSPHATE NUCLEOTIDOHYDROLASE"/>
    <property type="match status" value="1"/>
</dbReference>
<comment type="cofactor">
    <cofactor evidence="5">
        <name>Mg(2+)</name>
        <dbReference type="ChEBI" id="CHEBI:18420"/>
    </cofactor>
</comment>
<dbReference type="Pfam" id="PF00692">
    <property type="entry name" value="dUTPase"/>
    <property type="match status" value="1"/>
</dbReference>
<keyword evidence="3 5" id="KW-0546">Nucleotide metabolism</keyword>
<dbReference type="SUPFAM" id="SSF51283">
    <property type="entry name" value="dUTPase-like"/>
    <property type="match status" value="1"/>
</dbReference>
<comment type="pathway">
    <text evidence="5">Pyrimidine metabolism; dUMP biosynthesis; dUMP from dCTP (dUTP route): step 2/2.</text>
</comment>
<evidence type="ECO:0000256" key="6">
    <source>
        <dbReference type="SAM" id="MobiDB-lite"/>
    </source>
</evidence>
<feature type="compositionally biased region" description="Basic and acidic residues" evidence="6">
    <location>
        <begin position="171"/>
        <end position="182"/>
    </location>
</feature>
<organism evidence="8 9">
    <name type="scientific">Bartonella chomelii</name>
    <dbReference type="NCBI Taxonomy" id="236402"/>
    <lineage>
        <taxon>Bacteria</taxon>
        <taxon>Pseudomonadati</taxon>
        <taxon>Pseudomonadota</taxon>
        <taxon>Alphaproteobacteria</taxon>
        <taxon>Hyphomicrobiales</taxon>
        <taxon>Bartonellaceae</taxon>
        <taxon>Bartonella</taxon>
    </lineage>
</organism>
<dbReference type="CDD" id="cd07557">
    <property type="entry name" value="trimeric_dUTPase"/>
    <property type="match status" value="1"/>
</dbReference>
<feature type="region of interest" description="Disordered" evidence="6">
    <location>
        <begin position="171"/>
        <end position="198"/>
    </location>
</feature>
<keyword evidence="2 5" id="KW-0378">Hydrolase</keyword>
<dbReference type="GO" id="GO:0004170">
    <property type="term" value="F:dUTP diphosphatase activity"/>
    <property type="evidence" value="ECO:0007669"/>
    <property type="project" value="UniProtKB-EC"/>
</dbReference>
<keyword evidence="9" id="KW-1185">Reference proteome</keyword>
<accession>A0ABR6E2F3</accession>
<comment type="caution">
    <text evidence="5">Lacks conserved residue(s) required for the propagation of feature annotation.</text>
</comment>
<dbReference type="InterPro" id="IPR036157">
    <property type="entry name" value="dUTPase-like_sf"/>
</dbReference>
<feature type="region of interest" description="Disordered" evidence="6">
    <location>
        <begin position="1"/>
        <end position="30"/>
    </location>
</feature>
<feature type="domain" description="dUTPase-like" evidence="7">
    <location>
        <begin position="51"/>
        <end position="179"/>
    </location>
</feature>
<feature type="binding site" evidence="5">
    <location>
        <begin position="122"/>
        <end position="124"/>
    </location>
    <ligand>
        <name>substrate</name>
    </ligand>
</feature>
<evidence type="ECO:0000313" key="9">
    <source>
        <dbReference type="Proteomes" id="UP000548119"/>
    </source>
</evidence>
<dbReference type="InterPro" id="IPR029054">
    <property type="entry name" value="dUTPase-like"/>
</dbReference>
<dbReference type="InterPro" id="IPR033704">
    <property type="entry name" value="dUTPase_trimeric"/>
</dbReference>
<evidence type="ECO:0000313" key="8">
    <source>
        <dbReference type="EMBL" id="MBA9082723.1"/>
    </source>
</evidence>
<comment type="function">
    <text evidence="5">This enzyme is involved in nucleotide metabolism: it produces dUMP, the immediate precursor of thymidine nucleotides and it decreases the intracellular concentration of dUTP so that uracil cannot be incorporated into DNA.</text>
</comment>
<evidence type="ECO:0000256" key="5">
    <source>
        <dbReference type="HAMAP-Rule" id="MF_00116"/>
    </source>
</evidence>
<dbReference type="NCBIfam" id="TIGR00576">
    <property type="entry name" value="dut"/>
    <property type="match status" value="1"/>
</dbReference>
<evidence type="ECO:0000256" key="3">
    <source>
        <dbReference type="ARBA" id="ARBA00023080"/>
    </source>
</evidence>
<feature type="binding site" evidence="5">
    <location>
        <position position="118"/>
    </location>
    <ligand>
        <name>substrate</name>
    </ligand>
</feature>
<keyword evidence="5" id="KW-0460">Magnesium</keyword>
<dbReference type="EC" id="3.6.1.23" evidence="5"/>
<dbReference type="RefSeq" id="WP_182479794.1">
    <property type="nucleotide sequence ID" value="NZ_CAWPNC010000002.1"/>
</dbReference>
<evidence type="ECO:0000256" key="4">
    <source>
        <dbReference type="ARBA" id="ARBA00047686"/>
    </source>
</evidence>
<evidence type="ECO:0000256" key="1">
    <source>
        <dbReference type="ARBA" id="ARBA00006581"/>
    </source>
</evidence>
<comment type="catalytic activity">
    <reaction evidence="4 5">
        <text>dUTP + H2O = dUMP + diphosphate + H(+)</text>
        <dbReference type="Rhea" id="RHEA:10248"/>
        <dbReference type="ChEBI" id="CHEBI:15377"/>
        <dbReference type="ChEBI" id="CHEBI:15378"/>
        <dbReference type="ChEBI" id="CHEBI:33019"/>
        <dbReference type="ChEBI" id="CHEBI:61555"/>
        <dbReference type="ChEBI" id="CHEBI:246422"/>
        <dbReference type="EC" id="3.6.1.23"/>
    </reaction>
</comment>
<dbReference type="InterPro" id="IPR008181">
    <property type="entry name" value="dUTPase"/>
</dbReference>
<name>A0ABR6E2F3_9HYPH</name>
<dbReference type="Proteomes" id="UP000548119">
    <property type="component" value="Unassembled WGS sequence"/>
</dbReference>
<gene>
    <name evidence="5" type="primary">dut</name>
    <name evidence="8" type="ORF">GGR10_000564</name>
</gene>
<dbReference type="PANTHER" id="PTHR11241:SF0">
    <property type="entry name" value="DEOXYURIDINE 5'-TRIPHOSPHATE NUCLEOTIDOHYDROLASE"/>
    <property type="match status" value="1"/>
</dbReference>
<feature type="binding site" evidence="5">
    <location>
        <begin position="105"/>
        <end position="107"/>
    </location>
    <ligand>
        <name>substrate</name>
    </ligand>
</feature>
<evidence type="ECO:0000256" key="2">
    <source>
        <dbReference type="ARBA" id="ARBA00022801"/>
    </source>
</evidence>
<sequence>MSHPSSTSSHPSPNAHAHSQKSTSTSSCDFSSAPSQKLTLSVERLAHGQNLDLPQYATAGSAGLDLRAALAENETIVLTPGQRALIPTGLIFHLSPGYEAQIRPRSGLALKHGITCLNTPGTIDSDYRGEVKVLLINLGQEDFPIQRGMRIAQTVIAPVTQVDVRVIKPDQENTSCKTHEGNHTQGRGTGGFGSTGHN</sequence>
<dbReference type="Gene3D" id="2.70.40.10">
    <property type="match status" value="1"/>
</dbReference>
<dbReference type="NCBIfam" id="NF001862">
    <property type="entry name" value="PRK00601.1"/>
    <property type="match status" value="1"/>
</dbReference>
<feature type="compositionally biased region" description="Gly residues" evidence="6">
    <location>
        <begin position="187"/>
        <end position="198"/>
    </location>
</feature>
<comment type="caution">
    <text evidence="8">The sequence shown here is derived from an EMBL/GenBank/DDBJ whole genome shotgun (WGS) entry which is preliminary data.</text>
</comment>